<protein>
    <submittedName>
        <fullName evidence="2">DUF4394 domain-containing protein</fullName>
    </submittedName>
</protein>
<organism evidence="2 3">
    <name type="scientific">Pedobacter planticolens</name>
    <dbReference type="NCBI Taxonomy" id="2679964"/>
    <lineage>
        <taxon>Bacteria</taxon>
        <taxon>Pseudomonadati</taxon>
        <taxon>Bacteroidota</taxon>
        <taxon>Sphingobacteriia</taxon>
        <taxon>Sphingobacteriales</taxon>
        <taxon>Sphingobacteriaceae</taxon>
        <taxon>Pedobacter</taxon>
    </lineage>
</organism>
<dbReference type="RefSeq" id="WP_182922801.1">
    <property type="nucleotide sequence ID" value="NZ_WNXD01000002.1"/>
</dbReference>
<reference evidence="2" key="1">
    <citation type="submission" date="2019-11" db="EMBL/GenBank/DDBJ databases">
        <title>Description of Pedobacter sp. LMG 31464T.</title>
        <authorList>
            <person name="Carlier A."/>
            <person name="Qi S."/>
            <person name="Vandamme P."/>
        </authorList>
    </citation>
    <scope>NUCLEOTIDE SEQUENCE</scope>
    <source>
        <strain evidence="2">LMG 31464</strain>
    </source>
</reference>
<evidence type="ECO:0000313" key="2">
    <source>
        <dbReference type="EMBL" id="MBB2146131.1"/>
    </source>
</evidence>
<dbReference type="InterPro" id="IPR025507">
    <property type="entry name" value="DUF4394"/>
</dbReference>
<feature type="domain" description="DUF4394" evidence="1">
    <location>
        <begin position="292"/>
        <end position="504"/>
    </location>
</feature>
<dbReference type="SUPFAM" id="SSF82171">
    <property type="entry name" value="DPP6 N-terminal domain-like"/>
    <property type="match status" value="1"/>
</dbReference>
<dbReference type="PROSITE" id="PS51257">
    <property type="entry name" value="PROKAR_LIPOPROTEIN"/>
    <property type="match status" value="1"/>
</dbReference>
<proteinExistence type="predicted"/>
<name>A0A923IVK7_9SPHI</name>
<accession>A0A923IVK7</accession>
<dbReference type="AlphaFoldDB" id="A0A923IVK7"/>
<comment type="caution">
    <text evidence="2">The sequence shown here is derived from an EMBL/GenBank/DDBJ whole genome shotgun (WGS) entry which is preliminary data.</text>
</comment>
<feature type="domain" description="DUF4394" evidence="1">
    <location>
        <begin position="54"/>
        <end position="271"/>
    </location>
</feature>
<dbReference type="EMBL" id="WNXD01000002">
    <property type="protein sequence ID" value="MBB2146131.1"/>
    <property type="molecule type" value="Genomic_DNA"/>
</dbReference>
<evidence type="ECO:0000259" key="1">
    <source>
        <dbReference type="Pfam" id="PF14339"/>
    </source>
</evidence>
<evidence type="ECO:0000313" key="3">
    <source>
        <dbReference type="Proteomes" id="UP000601055"/>
    </source>
</evidence>
<dbReference type="Pfam" id="PF14339">
    <property type="entry name" value="DUF4394"/>
    <property type="match status" value="2"/>
</dbReference>
<dbReference type="Proteomes" id="UP000601055">
    <property type="component" value="Unassembled WGS sequence"/>
</dbReference>
<gene>
    <name evidence="2" type="ORF">GM921_11590</name>
</gene>
<keyword evidence="3" id="KW-1185">Reference proteome</keyword>
<sequence>MMKFFALRGKSLHKFGYIMLFILMIISCKKEETIENLPLFGPDQEFYALSDNSLLKFNAKNVKTQLSKIAITGLGTSEKLVSIDFRPATGELYGVTNASKLYIINVISGIARVVSSTAFTPALTGTTVSLDFNPAEDRIRIISNTGQNLSLNPETGVVVATGTAISSGSISGVAYINSIAGAATTTLYDIDPTAKTLYKQDSPNDGVLSKIGNLELDFGSSVSFDISPSNSSVLAVGKTGDSTKLFTVDLSTGKAKLSGKFPIGTAIQGIAIPANPAAYAVTFDATSNQSSLLIFNPLTADAAVSKLITGLQTGETVLGMDMRPLNGQIYALGSTGRLYTINMGSGAFTQVGTGTLSPALSGVNFGFDFNPVEDIIRVVSNTGQNLRINPTTAAVNVDATINPATATLSAAAYSSNFVGATTTKLYVMDYTGNKLYSQDANLGTLTAIGDLSIDVEGSNGFDIISAGTGDTGYAILSVAGVSKVYSINLLTGAATSQRDFSKTVTAFTLGLRF</sequence>